<comment type="caution">
    <text evidence="2">The sequence shown here is derived from an EMBL/GenBank/DDBJ whole genome shotgun (WGS) entry which is preliminary data.</text>
</comment>
<dbReference type="RefSeq" id="WP_386726839.1">
    <property type="nucleotide sequence ID" value="NZ_JBHSTP010000001.1"/>
</dbReference>
<keyword evidence="3" id="KW-1185">Reference proteome</keyword>
<evidence type="ECO:0000313" key="2">
    <source>
        <dbReference type="EMBL" id="MFC6354857.1"/>
    </source>
</evidence>
<evidence type="ECO:0000313" key="3">
    <source>
        <dbReference type="Proteomes" id="UP001596306"/>
    </source>
</evidence>
<dbReference type="InterPro" id="IPR037523">
    <property type="entry name" value="VOC_core"/>
</dbReference>
<proteinExistence type="predicted"/>
<dbReference type="InterPro" id="IPR029068">
    <property type="entry name" value="Glyas_Bleomycin-R_OHBP_Dase"/>
</dbReference>
<evidence type="ECO:0000259" key="1">
    <source>
        <dbReference type="PROSITE" id="PS51819"/>
    </source>
</evidence>
<protein>
    <submittedName>
        <fullName evidence="2">VOC family protein</fullName>
    </submittedName>
</protein>
<dbReference type="InterPro" id="IPR004360">
    <property type="entry name" value="Glyas_Fos-R_dOase_dom"/>
</dbReference>
<dbReference type="Proteomes" id="UP001596306">
    <property type="component" value="Unassembled WGS sequence"/>
</dbReference>
<gene>
    <name evidence="2" type="ORF">ACFQB0_01840</name>
</gene>
<sequence length="125" mass="13970">MMNATRMFAVLPAQDITRARTFYSEKFGIEPDESSVEGDFYRLTDGFTFLLYETPYAGTAQNTAMGWETEDLDTEVARLRSLGVEFQDYDIPGLKTENGIATTGSEKAAWFTDSEGNILAVSQRL</sequence>
<dbReference type="Gene3D" id="3.10.180.10">
    <property type="entry name" value="2,3-Dihydroxybiphenyl 1,2-Dioxygenase, domain 1"/>
    <property type="match status" value="1"/>
</dbReference>
<name>A0ABW1VC96_9MICO</name>
<dbReference type="Pfam" id="PF00903">
    <property type="entry name" value="Glyoxalase"/>
    <property type="match status" value="1"/>
</dbReference>
<organism evidence="2 3">
    <name type="scientific">Luethyella okanaganae</name>
    <dbReference type="NCBI Taxonomy" id="69372"/>
    <lineage>
        <taxon>Bacteria</taxon>
        <taxon>Bacillati</taxon>
        <taxon>Actinomycetota</taxon>
        <taxon>Actinomycetes</taxon>
        <taxon>Micrococcales</taxon>
        <taxon>Microbacteriaceae</taxon>
        <taxon>Luethyella</taxon>
    </lineage>
</organism>
<dbReference type="SUPFAM" id="SSF54593">
    <property type="entry name" value="Glyoxalase/Bleomycin resistance protein/Dihydroxybiphenyl dioxygenase"/>
    <property type="match status" value="1"/>
</dbReference>
<accession>A0ABW1VC96</accession>
<reference evidence="3" key="1">
    <citation type="journal article" date="2019" name="Int. J. Syst. Evol. Microbiol.">
        <title>The Global Catalogue of Microorganisms (GCM) 10K type strain sequencing project: providing services to taxonomists for standard genome sequencing and annotation.</title>
        <authorList>
            <consortium name="The Broad Institute Genomics Platform"/>
            <consortium name="The Broad Institute Genome Sequencing Center for Infectious Disease"/>
            <person name="Wu L."/>
            <person name="Ma J."/>
        </authorList>
    </citation>
    <scope>NUCLEOTIDE SEQUENCE [LARGE SCALE GENOMIC DNA]</scope>
    <source>
        <strain evidence="3">CCUG 43304</strain>
    </source>
</reference>
<feature type="domain" description="VOC" evidence="1">
    <location>
        <begin position="5"/>
        <end position="124"/>
    </location>
</feature>
<dbReference type="EMBL" id="JBHSTP010000001">
    <property type="protein sequence ID" value="MFC6354857.1"/>
    <property type="molecule type" value="Genomic_DNA"/>
</dbReference>
<dbReference type="PROSITE" id="PS51819">
    <property type="entry name" value="VOC"/>
    <property type="match status" value="1"/>
</dbReference>